<dbReference type="EMBL" id="CP020028">
    <property type="protein sequence ID" value="ASR48928.1"/>
    <property type="molecule type" value="Genomic_DNA"/>
</dbReference>
<name>A0A222WSF9_9BACL</name>
<dbReference type="PROSITE" id="PS00216">
    <property type="entry name" value="SUGAR_TRANSPORT_1"/>
    <property type="match status" value="1"/>
</dbReference>
<feature type="transmembrane region" description="Helical" evidence="7">
    <location>
        <begin position="289"/>
        <end position="308"/>
    </location>
</feature>
<feature type="domain" description="Major facilitator superfamily (MFS) profile" evidence="8">
    <location>
        <begin position="9"/>
        <end position="402"/>
    </location>
</feature>
<dbReference type="STRING" id="172713.GCA_001705305_03309"/>
<evidence type="ECO:0000259" key="8">
    <source>
        <dbReference type="PROSITE" id="PS50850"/>
    </source>
</evidence>
<organism evidence="9 10">
    <name type="scientific">Paenibacillus kribbensis</name>
    <dbReference type="NCBI Taxonomy" id="172713"/>
    <lineage>
        <taxon>Bacteria</taxon>
        <taxon>Bacillati</taxon>
        <taxon>Bacillota</taxon>
        <taxon>Bacilli</taxon>
        <taxon>Bacillales</taxon>
        <taxon>Paenibacillaceae</taxon>
        <taxon>Paenibacillus</taxon>
    </lineage>
</organism>
<dbReference type="SUPFAM" id="SSF103473">
    <property type="entry name" value="MFS general substrate transporter"/>
    <property type="match status" value="1"/>
</dbReference>
<evidence type="ECO:0000256" key="1">
    <source>
        <dbReference type="ARBA" id="ARBA00004651"/>
    </source>
</evidence>
<evidence type="ECO:0000256" key="5">
    <source>
        <dbReference type="ARBA" id="ARBA00022989"/>
    </source>
</evidence>
<evidence type="ECO:0000256" key="3">
    <source>
        <dbReference type="ARBA" id="ARBA00022448"/>
    </source>
</evidence>
<feature type="transmembrane region" description="Helical" evidence="7">
    <location>
        <begin position="314"/>
        <end position="336"/>
    </location>
</feature>
<protein>
    <submittedName>
        <fullName evidence="9">MFS transporter</fullName>
    </submittedName>
</protein>
<keyword evidence="6 7" id="KW-0472">Membrane</keyword>
<dbReference type="PROSITE" id="PS50850">
    <property type="entry name" value="MFS"/>
    <property type="match status" value="1"/>
</dbReference>
<dbReference type="InterPro" id="IPR011701">
    <property type="entry name" value="MFS"/>
</dbReference>
<dbReference type="KEGG" id="pkb:B4V02_20605"/>
<dbReference type="OrthoDB" id="7066727at2"/>
<evidence type="ECO:0000256" key="7">
    <source>
        <dbReference type="SAM" id="Phobius"/>
    </source>
</evidence>
<evidence type="ECO:0000256" key="4">
    <source>
        <dbReference type="ARBA" id="ARBA00022692"/>
    </source>
</evidence>
<dbReference type="InterPro" id="IPR005829">
    <property type="entry name" value="Sugar_transporter_CS"/>
</dbReference>
<keyword evidence="4 7" id="KW-0812">Transmembrane</keyword>
<feature type="transmembrane region" description="Helical" evidence="7">
    <location>
        <begin position="12"/>
        <end position="31"/>
    </location>
</feature>
<proteinExistence type="inferred from homology"/>
<gene>
    <name evidence="9" type="ORF">B4V02_20605</name>
</gene>
<feature type="transmembrane region" description="Helical" evidence="7">
    <location>
        <begin position="134"/>
        <end position="154"/>
    </location>
</feature>
<dbReference type="Proteomes" id="UP000214666">
    <property type="component" value="Chromosome"/>
</dbReference>
<dbReference type="InterPro" id="IPR051788">
    <property type="entry name" value="MFS_Transporter"/>
</dbReference>
<evidence type="ECO:0000313" key="9">
    <source>
        <dbReference type="EMBL" id="ASR48928.1"/>
    </source>
</evidence>
<dbReference type="GO" id="GO:0022857">
    <property type="term" value="F:transmembrane transporter activity"/>
    <property type="evidence" value="ECO:0007669"/>
    <property type="project" value="InterPro"/>
</dbReference>
<feature type="transmembrane region" description="Helical" evidence="7">
    <location>
        <begin position="225"/>
        <end position="245"/>
    </location>
</feature>
<dbReference type="AlphaFoldDB" id="A0A222WSF9"/>
<comment type="similarity">
    <text evidence="2">Belongs to the major facilitator superfamily.</text>
</comment>
<evidence type="ECO:0000313" key="10">
    <source>
        <dbReference type="Proteomes" id="UP000214666"/>
    </source>
</evidence>
<dbReference type="InterPro" id="IPR020846">
    <property type="entry name" value="MFS_dom"/>
</dbReference>
<feature type="transmembrane region" description="Helical" evidence="7">
    <location>
        <begin position="160"/>
        <end position="180"/>
    </location>
</feature>
<dbReference type="Pfam" id="PF07690">
    <property type="entry name" value="MFS_1"/>
    <property type="match status" value="1"/>
</dbReference>
<dbReference type="InterPro" id="IPR036259">
    <property type="entry name" value="MFS_trans_sf"/>
</dbReference>
<evidence type="ECO:0000256" key="6">
    <source>
        <dbReference type="ARBA" id="ARBA00023136"/>
    </source>
</evidence>
<dbReference type="PANTHER" id="PTHR23514">
    <property type="entry name" value="BYPASS OF STOP CODON PROTEIN 6"/>
    <property type="match status" value="1"/>
</dbReference>
<accession>A0A222WSF9</accession>
<keyword evidence="5 7" id="KW-1133">Transmembrane helix</keyword>
<comment type="subcellular location">
    <subcellularLocation>
        <location evidence="1">Cell membrane</location>
        <topology evidence="1">Multi-pass membrane protein</topology>
    </subcellularLocation>
</comment>
<feature type="transmembrane region" description="Helical" evidence="7">
    <location>
        <begin position="348"/>
        <end position="370"/>
    </location>
</feature>
<feature type="transmembrane region" description="Helical" evidence="7">
    <location>
        <begin position="98"/>
        <end position="122"/>
    </location>
</feature>
<keyword evidence="3" id="KW-0813">Transport</keyword>
<dbReference type="Gene3D" id="1.20.1250.20">
    <property type="entry name" value="MFS general substrate transporter like domains"/>
    <property type="match status" value="1"/>
</dbReference>
<feature type="transmembrane region" description="Helical" evidence="7">
    <location>
        <begin position="43"/>
        <end position="62"/>
    </location>
</feature>
<feature type="transmembrane region" description="Helical" evidence="7">
    <location>
        <begin position="376"/>
        <end position="399"/>
    </location>
</feature>
<reference evidence="9 10" key="1">
    <citation type="submission" date="2017-03" db="EMBL/GenBank/DDBJ databases">
        <title>Complete genome sequence of Paenibacillus Kribbensis producing bioflocculants.</title>
        <authorList>
            <person name="Lee H.-G."/>
            <person name="Oh H.-M."/>
        </authorList>
    </citation>
    <scope>NUCLEOTIDE SEQUENCE [LARGE SCALE GENOMIC DNA]</scope>
    <source>
        <strain evidence="9 10">AM49</strain>
    </source>
</reference>
<sequence length="420" mass="46218">MMKRSSFSVATGLYVNYLLFGMFNIMLASHMSFLTEHFHTDQAGISLLVSAMGFGRLFTLYISGVLSDRYGRKPFIVAAGLLMAVFLVGIPLSPSFEMAMVLAVLAGVANSFLDSGTYPALIEAFPQSSGSATVLVRGFISIGAAFLPLMIIFFMNHDIFYGFSFFVPALIFGLNAIYLFKMKFPDMRVQSPKESLRDTSVSGVEQTVELVANDRSKPRFWQEGLSLILLGFTGPTLLYIVQLWLPTFGQQFIGLTESESLRLLVYYNVGSLVSVFVLVIVLRKWIKPVQVILIYPCISLLAFGALLLFKSQTAAIICSSIIGFSISGVLQLTLSVMSEFFSERKGQITGFVYTATSLSYTVIPVFTGFLLKHSQISSVFMLALIVNAVGIALAVFVNFRYSAVFPSSRKLSSTIVFDPE</sequence>
<feature type="transmembrane region" description="Helical" evidence="7">
    <location>
        <begin position="265"/>
        <end position="282"/>
    </location>
</feature>
<keyword evidence="10" id="KW-1185">Reference proteome</keyword>
<feature type="transmembrane region" description="Helical" evidence="7">
    <location>
        <begin position="74"/>
        <end position="92"/>
    </location>
</feature>
<dbReference type="GO" id="GO:0005886">
    <property type="term" value="C:plasma membrane"/>
    <property type="evidence" value="ECO:0007669"/>
    <property type="project" value="UniProtKB-SubCell"/>
</dbReference>
<evidence type="ECO:0000256" key="2">
    <source>
        <dbReference type="ARBA" id="ARBA00008335"/>
    </source>
</evidence>
<dbReference type="PANTHER" id="PTHR23514:SF3">
    <property type="entry name" value="BYPASS OF STOP CODON PROTEIN 6"/>
    <property type="match status" value="1"/>
</dbReference>